<feature type="modified residue" description="4-aspartylphosphate" evidence="2">
    <location>
        <position position="57"/>
    </location>
</feature>
<dbReference type="EMBL" id="ATBP01000310">
    <property type="protein sequence ID" value="ETR71169.1"/>
    <property type="molecule type" value="Genomic_DNA"/>
</dbReference>
<sequence length="88" mass="10335">MHVMSKKHTLLIVDDIPENIDVIREVLKDEYRLIATTRGKQAFKIAYDKQPDLIMLDIMMPDIDGYTVCKQLKSKEKTRHIPVFLQLH</sequence>
<evidence type="ECO:0000313" key="5">
    <source>
        <dbReference type="Proteomes" id="UP000189670"/>
    </source>
</evidence>
<evidence type="ECO:0000256" key="1">
    <source>
        <dbReference type="ARBA" id="ARBA00022553"/>
    </source>
</evidence>
<feature type="domain" description="Response regulatory" evidence="3">
    <location>
        <begin position="9"/>
        <end position="88"/>
    </location>
</feature>
<keyword evidence="1 2" id="KW-0597">Phosphoprotein</keyword>
<dbReference type="InterPro" id="IPR050595">
    <property type="entry name" value="Bact_response_regulator"/>
</dbReference>
<dbReference type="AlphaFoldDB" id="A0A1V1P8D1"/>
<dbReference type="GO" id="GO:0000160">
    <property type="term" value="P:phosphorelay signal transduction system"/>
    <property type="evidence" value="ECO:0007669"/>
    <property type="project" value="InterPro"/>
</dbReference>
<evidence type="ECO:0000256" key="2">
    <source>
        <dbReference type="PROSITE-ProRule" id="PRU00169"/>
    </source>
</evidence>
<evidence type="ECO:0000259" key="3">
    <source>
        <dbReference type="PROSITE" id="PS50110"/>
    </source>
</evidence>
<dbReference type="Pfam" id="PF00072">
    <property type="entry name" value="Response_reg"/>
    <property type="match status" value="1"/>
</dbReference>
<organism evidence="4 5">
    <name type="scientific">Candidatus Magnetoglobus multicellularis str. Araruama</name>
    <dbReference type="NCBI Taxonomy" id="890399"/>
    <lineage>
        <taxon>Bacteria</taxon>
        <taxon>Pseudomonadati</taxon>
        <taxon>Thermodesulfobacteriota</taxon>
        <taxon>Desulfobacteria</taxon>
        <taxon>Desulfobacterales</taxon>
        <taxon>Desulfobacteraceae</taxon>
        <taxon>Candidatus Magnetoglobus</taxon>
    </lineage>
</organism>
<reference evidence="5" key="1">
    <citation type="submission" date="2012-11" db="EMBL/GenBank/DDBJ databases">
        <authorList>
            <person name="Lucero-Rivera Y.E."/>
            <person name="Tovar-Ramirez D."/>
        </authorList>
    </citation>
    <scope>NUCLEOTIDE SEQUENCE [LARGE SCALE GENOMIC DNA]</scope>
    <source>
        <strain evidence="5">Araruama</strain>
    </source>
</reference>
<accession>A0A1V1P8D1</accession>
<dbReference type="PROSITE" id="PS50110">
    <property type="entry name" value="RESPONSE_REGULATORY"/>
    <property type="match status" value="1"/>
</dbReference>
<evidence type="ECO:0000313" key="4">
    <source>
        <dbReference type="EMBL" id="ETR71169.1"/>
    </source>
</evidence>
<name>A0A1V1P8D1_9BACT</name>
<protein>
    <submittedName>
        <fullName evidence="4">Response regulator receiver protein</fullName>
    </submittedName>
</protein>
<dbReference type="Proteomes" id="UP000189670">
    <property type="component" value="Unassembled WGS sequence"/>
</dbReference>
<comment type="caution">
    <text evidence="4">The sequence shown here is derived from an EMBL/GenBank/DDBJ whole genome shotgun (WGS) entry which is preliminary data.</text>
</comment>
<dbReference type="PANTHER" id="PTHR44591:SF3">
    <property type="entry name" value="RESPONSE REGULATORY DOMAIN-CONTAINING PROTEIN"/>
    <property type="match status" value="1"/>
</dbReference>
<proteinExistence type="predicted"/>
<dbReference type="SUPFAM" id="SSF52172">
    <property type="entry name" value="CheY-like"/>
    <property type="match status" value="1"/>
</dbReference>
<dbReference type="Gene3D" id="3.40.50.2300">
    <property type="match status" value="1"/>
</dbReference>
<dbReference type="InterPro" id="IPR011006">
    <property type="entry name" value="CheY-like_superfamily"/>
</dbReference>
<dbReference type="PANTHER" id="PTHR44591">
    <property type="entry name" value="STRESS RESPONSE REGULATOR PROTEIN 1"/>
    <property type="match status" value="1"/>
</dbReference>
<dbReference type="InterPro" id="IPR001789">
    <property type="entry name" value="Sig_transdc_resp-reg_receiver"/>
</dbReference>
<gene>
    <name evidence="4" type="ORF">OMM_08297</name>
</gene>